<name>W5XZD5_9CORY</name>
<sequence>MNGAFELLLPVECMGCGRPGVRLCQGCLAHLRTPPQPMTARVDPHMPLWTLGPYGGPRRRMIIGLKERGRRDAVAPLAAMTRAAVRHLIARGEVDEDIVLVPAPTSRASARRRGGDPVARVARRTGFDTAEVLEHSRSVRESVGLDVAGRRANMAGGVRLAGDWRELCGRRLLLLDDVITTGATLAASTAVLTSAGLSLRGGLGWSNA</sequence>
<organism evidence="2 3">
    <name type="scientific">Corynebacterium vitaeruminis DSM 20294</name>
    <dbReference type="NCBI Taxonomy" id="1224164"/>
    <lineage>
        <taxon>Bacteria</taxon>
        <taxon>Bacillati</taxon>
        <taxon>Actinomycetota</taxon>
        <taxon>Actinomycetes</taxon>
        <taxon>Mycobacteriales</taxon>
        <taxon>Corynebacteriaceae</taxon>
        <taxon>Corynebacterium</taxon>
    </lineage>
</organism>
<dbReference type="Gene3D" id="3.40.50.2020">
    <property type="match status" value="1"/>
</dbReference>
<proteinExistence type="inferred from homology"/>
<evidence type="ECO:0008006" key="4">
    <source>
        <dbReference type="Google" id="ProtNLM"/>
    </source>
</evidence>
<keyword evidence="3" id="KW-1185">Reference proteome</keyword>
<dbReference type="PATRIC" id="fig|1224164.3.peg.614"/>
<evidence type="ECO:0000313" key="2">
    <source>
        <dbReference type="EMBL" id="AHI22010.1"/>
    </source>
</evidence>
<dbReference type="InterPro" id="IPR000836">
    <property type="entry name" value="PRTase_dom"/>
</dbReference>
<evidence type="ECO:0000256" key="1">
    <source>
        <dbReference type="ARBA" id="ARBA00008007"/>
    </source>
</evidence>
<gene>
    <name evidence="2" type="ORF">B843_03095</name>
</gene>
<dbReference type="HOGENOM" id="CLU_054549_3_2_11"/>
<protein>
    <recommendedName>
        <fullName evidence="4">Phosphoribosyltransferase domain-containing protein</fullName>
    </recommendedName>
</protein>
<dbReference type="STRING" id="1224164.B843_03095"/>
<dbReference type="KEGG" id="cvt:B843_03095"/>
<dbReference type="AlphaFoldDB" id="W5XZD5"/>
<dbReference type="eggNOG" id="COG1040">
    <property type="taxonomic scope" value="Bacteria"/>
</dbReference>
<comment type="similarity">
    <text evidence="1">Belongs to the ComF/GntX family.</text>
</comment>
<dbReference type="SUPFAM" id="SSF53271">
    <property type="entry name" value="PRTase-like"/>
    <property type="match status" value="1"/>
</dbReference>
<accession>W5XZD5</accession>
<dbReference type="InterPro" id="IPR051910">
    <property type="entry name" value="ComF/GntX_DNA_util-trans"/>
</dbReference>
<dbReference type="PANTHER" id="PTHR47505">
    <property type="entry name" value="DNA UTILIZATION PROTEIN YHGH"/>
    <property type="match status" value="1"/>
</dbReference>
<reference evidence="2 3" key="1">
    <citation type="submission" date="2013-02" db="EMBL/GenBank/DDBJ databases">
        <title>The complete genome sequence of Corynebacterium vitaeruminis DSM 20294.</title>
        <authorList>
            <person name="Ruckert C."/>
            <person name="Albersmeier A."/>
            <person name="Kalinowski J."/>
        </authorList>
    </citation>
    <scope>NUCLEOTIDE SEQUENCE [LARGE SCALE GENOMIC DNA]</scope>
    <source>
        <strain evidence="3">ATCC 10234</strain>
    </source>
</reference>
<evidence type="ECO:0000313" key="3">
    <source>
        <dbReference type="Proteomes" id="UP000019222"/>
    </source>
</evidence>
<dbReference type="PANTHER" id="PTHR47505:SF1">
    <property type="entry name" value="DNA UTILIZATION PROTEIN YHGH"/>
    <property type="match status" value="1"/>
</dbReference>
<dbReference type="CDD" id="cd06223">
    <property type="entry name" value="PRTases_typeI"/>
    <property type="match status" value="1"/>
</dbReference>
<dbReference type="EMBL" id="CP004353">
    <property type="protein sequence ID" value="AHI22010.1"/>
    <property type="molecule type" value="Genomic_DNA"/>
</dbReference>
<dbReference type="InterPro" id="IPR029057">
    <property type="entry name" value="PRTase-like"/>
</dbReference>
<dbReference type="Proteomes" id="UP000019222">
    <property type="component" value="Chromosome"/>
</dbReference>